<feature type="signal peptide" evidence="3">
    <location>
        <begin position="1"/>
        <end position="19"/>
    </location>
</feature>
<reference evidence="4" key="1">
    <citation type="submission" date="2019-03" db="EMBL/GenBank/DDBJ databases">
        <title>Improved annotation for the trematode Fasciola hepatica.</title>
        <authorList>
            <person name="Choi Y.-J."/>
            <person name="Martin J."/>
            <person name="Mitreva M."/>
        </authorList>
    </citation>
    <scope>NUCLEOTIDE SEQUENCE [LARGE SCALE GENOMIC DNA]</scope>
</reference>
<keyword evidence="2" id="KW-0812">Transmembrane</keyword>
<protein>
    <recommendedName>
        <fullName evidence="6">Ig-like domain-containing protein</fullName>
    </recommendedName>
</protein>
<dbReference type="AlphaFoldDB" id="A0A4E0RCE3"/>
<evidence type="ECO:0000313" key="4">
    <source>
        <dbReference type="EMBL" id="THD25103.1"/>
    </source>
</evidence>
<dbReference type="SUPFAM" id="SSF48726">
    <property type="entry name" value="Immunoglobulin"/>
    <property type="match status" value="1"/>
</dbReference>
<feature type="chain" id="PRO_5020038749" description="Ig-like domain-containing protein" evidence="3">
    <location>
        <begin position="20"/>
        <end position="578"/>
    </location>
</feature>
<sequence>MTLCFAICFLCVFSARCLCAGSTIGIEYDGDAGWTPASSKAVAEGSYIKLRCTNKEKPENALEKLSLLKRKGAKSANEVLSNGSQSSLPLVWSINSVTFEDSGIYECVSGSFSDVMVMHVYKFTDLKSVVIPTFPVVDNVANMQLIRRQIDTEAFKDQNNLWLSCSLLVGSTHVLDLVTIRWEGGLFETATNQTELNTIYSQSVLRNSSENSITARLRLNIPVMDSRAYGQYRCTFTFHKSEKAVCTVDLKIAPIIRLAYDPPPIPPANFSHRFICKDPPCTAKLDKSNASDSTVANWTGACELVAAYPPVSESGIIWAWSEPQWASYAIHRVNEVGKATYLSEISSTEMFAEKELSIPWRVLERKKRKRDVKNAEDLHLETGGDRPSVPVIFWCWTKNSVGQTAVWWPGPVAPSSGFWASIWWPVLGVALELTSLCIVFGFFRYCHRKRQLRAYVHAPGDEQVSFGLSRLLDTEDSPCSMVPQQSSGVSSAAEIKRIGLMQSVPYVRLSEVTSHSDVTDEKPLGHIGPGFVEHRDDTSASQLAPAEHDPKTPNASTQETDEYFWDLDGAPVNSERKQ</sequence>
<dbReference type="Proteomes" id="UP000230066">
    <property type="component" value="Unassembled WGS sequence"/>
</dbReference>
<name>A0A4E0RCE3_FASHE</name>
<evidence type="ECO:0000256" key="1">
    <source>
        <dbReference type="SAM" id="MobiDB-lite"/>
    </source>
</evidence>
<keyword evidence="5" id="KW-1185">Reference proteome</keyword>
<keyword evidence="2" id="KW-0472">Membrane</keyword>
<evidence type="ECO:0008006" key="6">
    <source>
        <dbReference type="Google" id="ProtNLM"/>
    </source>
</evidence>
<keyword evidence="2" id="KW-1133">Transmembrane helix</keyword>
<proteinExistence type="predicted"/>
<dbReference type="InterPro" id="IPR036179">
    <property type="entry name" value="Ig-like_dom_sf"/>
</dbReference>
<feature type="transmembrane region" description="Helical" evidence="2">
    <location>
        <begin position="422"/>
        <end position="443"/>
    </location>
</feature>
<organism evidence="4 5">
    <name type="scientific">Fasciola hepatica</name>
    <name type="common">Liver fluke</name>
    <dbReference type="NCBI Taxonomy" id="6192"/>
    <lineage>
        <taxon>Eukaryota</taxon>
        <taxon>Metazoa</taxon>
        <taxon>Spiralia</taxon>
        <taxon>Lophotrochozoa</taxon>
        <taxon>Platyhelminthes</taxon>
        <taxon>Trematoda</taxon>
        <taxon>Digenea</taxon>
        <taxon>Plagiorchiida</taxon>
        <taxon>Echinostomata</taxon>
        <taxon>Echinostomatoidea</taxon>
        <taxon>Fasciolidae</taxon>
        <taxon>Fasciola</taxon>
    </lineage>
</organism>
<accession>A0A4E0RCE3</accession>
<evidence type="ECO:0000256" key="2">
    <source>
        <dbReference type="SAM" id="Phobius"/>
    </source>
</evidence>
<gene>
    <name evidence="4" type="ORF">D915_004136</name>
</gene>
<evidence type="ECO:0000256" key="3">
    <source>
        <dbReference type="SAM" id="SignalP"/>
    </source>
</evidence>
<feature type="region of interest" description="Disordered" evidence="1">
    <location>
        <begin position="518"/>
        <end position="578"/>
    </location>
</feature>
<dbReference type="EMBL" id="JXXN02001288">
    <property type="protein sequence ID" value="THD25103.1"/>
    <property type="molecule type" value="Genomic_DNA"/>
</dbReference>
<comment type="caution">
    <text evidence="4">The sequence shown here is derived from an EMBL/GenBank/DDBJ whole genome shotgun (WGS) entry which is preliminary data.</text>
</comment>
<keyword evidence="3" id="KW-0732">Signal</keyword>
<evidence type="ECO:0000313" key="5">
    <source>
        <dbReference type="Proteomes" id="UP000230066"/>
    </source>
</evidence>